<dbReference type="InterPro" id="IPR046358">
    <property type="entry name" value="Flagellin_C"/>
</dbReference>
<dbReference type="EMBL" id="JBHRSB010000008">
    <property type="protein sequence ID" value="MFC3002865.1"/>
    <property type="molecule type" value="Genomic_DNA"/>
</dbReference>
<keyword evidence="6" id="KW-1185">Reference proteome</keyword>
<evidence type="ECO:0000259" key="4">
    <source>
        <dbReference type="Pfam" id="PF00700"/>
    </source>
</evidence>
<dbReference type="Proteomes" id="UP001595420">
    <property type="component" value="Unassembled WGS sequence"/>
</dbReference>
<comment type="caution">
    <text evidence="5">The sequence shown here is derived from an EMBL/GenBank/DDBJ whole genome shotgun (WGS) entry which is preliminary data.</text>
</comment>
<evidence type="ECO:0000256" key="3">
    <source>
        <dbReference type="ARBA" id="ARBA00023143"/>
    </source>
</evidence>
<dbReference type="InterPro" id="IPR001492">
    <property type="entry name" value="Flagellin"/>
</dbReference>
<name>A0ABV7C3N5_9PROT</name>
<dbReference type="RefSeq" id="WP_216839080.1">
    <property type="nucleotide sequence ID" value="NZ_JAFNJS010000008.1"/>
</dbReference>
<organism evidence="5 6">
    <name type="scientific">Falsiroseomonas tokyonensis</name>
    <dbReference type="NCBI Taxonomy" id="430521"/>
    <lineage>
        <taxon>Bacteria</taxon>
        <taxon>Pseudomonadati</taxon>
        <taxon>Pseudomonadota</taxon>
        <taxon>Alphaproteobacteria</taxon>
        <taxon>Acetobacterales</taxon>
        <taxon>Roseomonadaceae</taxon>
        <taxon>Falsiroseomonas</taxon>
    </lineage>
</organism>
<protein>
    <submittedName>
        <fullName evidence="5">Flagellin</fullName>
    </submittedName>
</protein>
<dbReference type="PANTHER" id="PTHR42792">
    <property type="entry name" value="FLAGELLIN"/>
    <property type="match status" value="1"/>
</dbReference>
<dbReference type="Pfam" id="PF00700">
    <property type="entry name" value="Flagellin_C"/>
    <property type="match status" value="1"/>
</dbReference>
<reference evidence="6" key="1">
    <citation type="journal article" date="2019" name="Int. J. Syst. Evol. Microbiol.">
        <title>The Global Catalogue of Microorganisms (GCM) 10K type strain sequencing project: providing services to taxonomists for standard genome sequencing and annotation.</title>
        <authorList>
            <consortium name="The Broad Institute Genomics Platform"/>
            <consortium name="The Broad Institute Genome Sequencing Center for Infectious Disease"/>
            <person name="Wu L."/>
            <person name="Ma J."/>
        </authorList>
    </citation>
    <scope>NUCLEOTIDE SEQUENCE [LARGE SCALE GENOMIC DNA]</scope>
    <source>
        <strain evidence="6">CGMCC 1.16855</strain>
    </source>
</reference>
<evidence type="ECO:0000313" key="6">
    <source>
        <dbReference type="Proteomes" id="UP001595420"/>
    </source>
</evidence>
<keyword evidence="5" id="KW-0282">Flagellum</keyword>
<accession>A0ABV7C3N5</accession>
<keyword evidence="5" id="KW-0969">Cilium</keyword>
<comment type="subcellular location">
    <subcellularLocation>
        <location evidence="1">Bacterial flagellum</location>
    </subcellularLocation>
</comment>
<gene>
    <name evidence="5" type="ORF">ACFOD3_23395</name>
</gene>
<proteinExistence type="inferred from homology"/>
<dbReference type="PANTHER" id="PTHR42792:SF1">
    <property type="entry name" value="FLAGELLAR HOOK-ASSOCIATED PROTEIN 3"/>
    <property type="match status" value="1"/>
</dbReference>
<keyword evidence="3" id="KW-0975">Bacterial flagellum</keyword>
<sequence>MSIIGSIGNLAVDQAALRARLDTASRQVSTGQKAEVFGDLKPEARRAIDLRGEVGRREAYSNAADRALGRAGATQTVLSRLHDISATLGAQALRSKTLSSTDAENLASTAAAALEEVAALLNTRHGGEYLFGGSDVDQPPVPDAANIVTSPMATAIATAVATLDATNAATVLADSVTAATAAATTPFSAFLEGAGLTEATRAVQVADGERVEIGVFANRAQDGEVTASWGRELLRNLAVLAATTPAQAAEGGGWSALMDGVASAIAEASTALATEQAILGAAELRIGTTRDRHQDTLVAVRTQLGSVEEVDLAQASAELSQLKSRLEASYEATGMLSRLSLAQLLR</sequence>
<feature type="domain" description="Flagellin C-terminal" evidence="4">
    <location>
        <begin position="264"/>
        <end position="345"/>
    </location>
</feature>
<evidence type="ECO:0000313" key="5">
    <source>
        <dbReference type="EMBL" id="MFC3002865.1"/>
    </source>
</evidence>
<evidence type="ECO:0000256" key="1">
    <source>
        <dbReference type="ARBA" id="ARBA00004365"/>
    </source>
</evidence>
<comment type="similarity">
    <text evidence="2">Belongs to the bacterial flagellin family.</text>
</comment>
<evidence type="ECO:0000256" key="2">
    <source>
        <dbReference type="ARBA" id="ARBA00005709"/>
    </source>
</evidence>
<keyword evidence="5" id="KW-0966">Cell projection</keyword>